<evidence type="ECO:0000313" key="2">
    <source>
        <dbReference type="EMBL" id="KAG9237234.1"/>
    </source>
</evidence>
<keyword evidence="1" id="KW-0732">Signal</keyword>
<evidence type="ECO:0000313" key="3">
    <source>
        <dbReference type="Proteomes" id="UP000824998"/>
    </source>
</evidence>
<dbReference type="EMBL" id="MU251390">
    <property type="protein sequence ID" value="KAG9237234.1"/>
    <property type="molecule type" value="Genomic_DNA"/>
</dbReference>
<sequence length="87" mass="10075">MHAWKIHRKSVLLLMLITRNTRRCRSDVEIHKNFPWASKSCNKQGQRQQYSVACGSSKTSSRQQLNVGFQQDVIGWLPIRHAHTCNA</sequence>
<feature type="signal peptide" evidence="1">
    <location>
        <begin position="1"/>
        <end position="26"/>
    </location>
</feature>
<dbReference type="AlphaFoldDB" id="A0A9P7YP35"/>
<feature type="chain" id="PRO_5040357466" description="Secreted protein" evidence="1">
    <location>
        <begin position="27"/>
        <end position="87"/>
    </location>
</feature>
<accession>A0A9P7YP35</accession>
<protein>
    <recommendedName>
        <fullName evidence="4">Secreted protein</fullName>
    </recommendedName>
</protein>
<organism evidence="2 3">
    <name type="scientific">Amylocarpus encephaloides</name>
    <dbReference type="NCBI Taxonomy" id="45428"/>
    <lineage>
        <taxon>Eukaryota</taxon>
        <taxon>Fungi</taxon>
        <taxon>Dikarya</taxon>
        <taxon>Ascomycota</taxon>
        <taxon>Pezizomycotina</taxon>
        <taxon>Leotiomycetes</taxon>
        <taxon>Helotiales</taxon>
        <taxon>Helotiales incertae sedis</taxon>
        <taxon>Amylocarpus</taxon>
    </lineage>
</organism>
<keyword evidence="3" id="KW-1185">Reference proteome</keyword>
<reference evidence="2" key="1">
    <citation type="journal article" date="2021" name="IMA Fungus">
        <title>Genomic characterization of three marine fungi, including Emericellopsis atlantica sp. nov. with signatures of a generalist lifestyle and marine biomass degradation.</title>
        <authorList>
            <person name="Hagestad O.C."/>
            <person name="Hou L."/>
            <person name="Andersen J.H."/>
            <person name="Hansen E.H."/>
            <person name="Altermark B."/>
            <person name="Li C."/>
            <person name="Kuhnert E."/>
            <person name="Cox R.J."/>
            <person name="Crous P.W."/>
            <person name="Spatafora J.W."/>
            <person name="Lail K."/>
            <person name="Amirebrahimi M."/>
            <person name="Lipzen A."/>
            <person name="Pangilinan J."/>
            <person name="Andreopoulos W."/>
            <person name="Hayes R.D."/>
            <person name="Ng V."/>
            <person name="Grigoriev I.V."/>
            <person name="Jackson S.A."/>
            <person name="Sutton T.D.S."/>
            <person name="Dobson A.D.W."/>
            <person name="Rama T."/>
        </authorList>
    </citation>
    <scope>NUCLEOTIDE SEQUENCE</scope>
    <source>
        <strain evidence="2">TRa018bII</strain>
    </source>
</reference>
<proteinExistence type="predicted"/>
<evidence type="ECO:0008006" key="4">
    <source>
        <dbReference type="Google" id="ProtNLM"/>
    </source>
</evidence>
<comment type="caution">
    <text evidence="2">The sequence shown here is derived from an EMBL/GenBank/DDBJ whole genome shotgun (WGS) entry which is preliminary data.</text>
</comment>
<dbReference type="Proteomes" id="UP000824998">
    <property type="component" value="Unassembled WGS sequence"/>
</dbReference>
<evidence type="ECO:0000256" key="1">
    <source>
        <dbReference type="SAM" id="SignalP"/>
    </source>
</evidence>
<name>A0A9P7YP35_9HELO</name>
<gene>
    <name evidence="2" type="ORF">BJ875DRAFT_167846</name>
</gene>